<protein>
    <submittedName>
        <fullName evidence="2">Uncharacterized protein</fullName>
    </submittedName>
</protein>
<evidence type="ECO:0000313" key="2">
    <source>
        <dbReference type="EMBL" id="OXR35184.1"/>
    </source>
</evidence>
<accession>A0ABX4E0J1</accession>
<feature type="transmembrane region" description="Helical" evidence="1">
    <location>
        <begin position="6"/>
        <end position="29"/>
    </location>
</feature>
<keyword evidence="3" id="KW-1185">Reference proteome</keyword>
<keyword evidence="1" id="KW-0472">Membrane</keyword>
<reference evidence="2 3" key="1">
    <citation type="submission" date="2017-06" db="EMBL/GenBank/DDBJ databases">
        <authorList>
            <person name="Furmanczyk E.M."/>
        </authorList>
    </citation>
    <scope>NUCLEOTIDE SEQUENCE [LARGE SCALE GENOMIC DNA]</scope>
    <source>
        <strain evidence="2 3">DSM 16611</strain>
    </source>
</reference>
<dbReference type="EMBL" id="NIWU01000001">
    <property type="protein sequence ID" value="OXR35184.1"/>
    <property type="molecule type" value="Genomic_DNA"/>
</dbReference>
<proteinExistence type="predicted"/>
<keyword evidence="1" id="KW-1133">Transmembrane helix</keyword>
<sequence length="90" mass="9841">MTHQFVIRTLIPLTPAVVPFGLVTGFMAIEMGMSLGMSMEETRLLYSGSAQLVALRLLSAFVGRPWFARPGTDERSWLNCPPPTTTILGS</sequence>
<keyword evidence="1" id="KW-0812">Transmembrane</keyword>
<comment type="caution">
    <text evidence="2">The sequence shown here is derived from an EMBL/GenBank/DDBJ whole genome shotgun (WGS) entry which is preliminary data.</text>
</comment>
<organism evidence="2 3">
    <name type="scientific">Pseudomonas umsongensis</name>
    <dbReference type="NCBI Taxonomy" id="198618"/>
    <lineage>
        <taxon>Bacteria</taxon>
        <taxon>Pseudomonadati</taxon>
        <taxon>Pseudomonadota</taxon>
        <taxon>Gammaproteobacteria</taxon>
        <taxon>Pseudomonadales</taxon>
        <taxon>Pseudomonadaceae</taxon>
        <taxon>Pseudomonas</taxon>
    </lineage>
</organism>
<evidence type="ECO:0000256" key="1">
    <source>
        <dbReference type="SAM" id="Phobius"/>
    </source>
</evidence>
<gene>
    <name evidence="2" type="ORF">PSUM_04675</name>
</gene>
<evidence type="ECO:0000313" key="3">
    <source>
        <dbReference type="Proteomes" id="UP000215455"/>
    </source>
</evidence>
<dbReference type="Proteomes" id="UP000215455">
    <property type="component" value="Unassembled WGS sequence"/>
</dbReference>
<name>A0ABX4E0J1_9PSED</name>